<protein>
    <submittedName>
        <fullName evidence="3">Uncharacterized protein</fullName>
    </submittedName>
</protein>
<dbReference type="AlphaFoldDB" id="V5BK64"/>
<evidence type="ECO:0000256" key="2">
    <source>
        <dbReference type="SAM" id="Phobius"/>
    </source>
</evidence>
<dbReference type="EMBL" id="AYLP01000077">
    <property type="protein sequence ID" value="ESS64898.1"/>
    <property type="molecule type" value="Genomic_DNA"/>
</dbReference>
<dbReference type="OrthoDB" id="267637at2759"/>
<evidence type="ECO:0000313" key="3">
    <source>
        <dbReference type="EMBL" id="ESS64898.1"/>
    </source>
</evidence>
<dbReference type="VEuPathDB" id="TriTrypDB:TCDM_06916"/>
<gene>
    <name evidence="3" type="ORF">TCDM_06916</name>
</gene>
<sequence>MRAFYLSIYIHPCVRVCLWDRMVNFFGAVFHACIFFVCLHVVCLPDAGCFIPFCFLAIVISLLLLLLLLLFVRAESSACARSVLVLCHRSAKVISLLFFCLFFSGVCVCVGIVQGEHYEMRHSSAKRSSRGFVKHSPPIPYTASSPFFTDVGKPRGLQARKVLGLVSRLKSAVLQKLLPIYHPPINYGDILREVPYYVQTRVVAFFSIHPSYCEDVFGVSHGQCIRFTRGPWMNETAIIVGVRGGKLWIVGCDGPVVARPLREVQKHGWEKVRPEATLLGRFREGLVGARKDVELDYSPEQREFLQKAPDLYAEVVDDEVAGGEEIDPVEVGWDGLTAGSRGESGGVAPSDGVASCIPPNNGRTGNTNNDTRIGEFSTARKRIVLVPELLQSTNDLGWAGEGLVTVNGGGVKSFSASLSASVLL</sequence>
<feature type="transmembrane region" description="Helical" evidence="2">
    <location>
        <begin position="25"/>
        <end position="44"/>
    </location>
</feature>
<feature type="region of interest" description="Disordered" evidence="1">
    <location>
        <begin position="342"/>
        <end position="372"/>
    </location>
</feature>
<organism evidence="3 4">
    <name type="scientific">Trypanosoma cruzi Dm28c</name>
    <dbReference type="NCBI Taxonomy" id="1416333"/>
    <lineage>
        <taxon>Eukaryota</taxon>
        <taxon>Discoba</taxon>
        <taxon>Euglenozoa</taxon>
        <taxon>Kinetoplastea</taxon>
        <taxon>Metakinetoplastina</taxon>
        <taxon>Trypanosomatida</taxon>
        <taxon>Trypanosomatidae</taxon>
        <taxon>Trypanosoma</taxon>
        <taxon>Schizotrypanum</taxon>
    </lineage>
</organism>
<comment type="caution">
    <text evidence="3">The sequence shown here is derived from an EMBL/GenBank/DDBJ whole genome shotgun (WGS) entry which is preliminary data.</text>
</comment>
<reference evidence="3 4" key="1">
    <citation type="journal article" date="2014" name="Genome Announc.">
        <title>Trypanosoma cruzi Clone Dm28c Draft Genome Sequence.</title>
        <authorList>
            <person name="Grisard E.C."/>
            <person name="Teixeira S.M."/>
            <person name="de Almeida L.G."/>
            <person name="Stoco P.H."/>
            <person name="Gerber A.L."/>
            <person name="Talavera-Lopez C."/>
            <person name="Lima O.C."/>
            <person name="Andersson B."/>
            <person name="de Vasconcelos A.T."/>
        </authorList>
    </citation>
    <scope>NUCLEOTIDE SEQUENCE [LARGE SCALE GENOMIC DNA]</scope>
    <source>
        <strain evidence="3 4">Dm28c</strain>
    </source>
</reference>
<proteinExistence type="predicted"/>
<accession>V5BK64</accession>
<feature type="transmembrane region" description="Helical" evidence="2">
    <location>
        <begin position="93"/>
        <end position="113"/>
    </location>
</feature>
<evidence type="ECO:0000313" key="4">
    <source>
        <dbReference type="Proteomes" id="UP000017861"/>
    </source>
</evidence>
<keyword evidence="2" id="KW-0812">Transmembrane</keyword>
<evidence type="ECO:0000256" key="1">
    <source>
        <dbReference type="SAM" id="MobiDB-lite"/>
    </source>
</evidence>
<keyword evidence="2" id="KW-0472">Membrane</keyword>
<feature type="compositionally biased region" description="Low complexity" evidence="1">
    <location>
        <begin position="357"/>
        <end position="371"/>
    </location>
</feature>
<dbReference type="Proteomes" id="UP000017861">
    <property type="component" value="Unassembled WGS sequence"/>
</dbReference>
<feature type="transmembrane region" description="Helical" evidence="2">
    <location>
        <begin position="50"/>
        <end position="72"/>
    </location>
</feature>
<name>V5BK64_TRYCR</name>
<keyword evidence="2" id="KW-1133">Transmembrane helix</keyword>